<accession>A0A250IHQ0</accession>
<keyword evidence="4" id="KW-1185">Reference proteome</keyword>
<feature type="domain" description="VapC50 C-terminal" evidence="2">
    <location>
        <begin position="129"/>
        <end position="181"/>
    </location>
</feature>
<dbReference type="InterPro" id="IPR002716">
    <property type="entry name" value="PIN_dom"/>
</dbReference>
<evidence type="ECO:0000313" key="3">
    <source>
        <dbReference type="EMBL" id="ATB30750.1"/>
    </source>
</evidence>
<dbReference type="InterPro" id="IPR058652">
    <property type="entry name" value="VapC50_C"/>
</dbReference>
<proteinExistence type="predicted"/>
<evidence type="ECO:0000259" key="2">
    <source>
        <dbReference type="Pfam" id="PF26343"/>
    </source>
</evidence>
<evidence type="ECO:0000259" key="1">
    <source>
        <dbReference type="Pfam" id="PF13470"/>
    </source>
</evidence>
<name>A0A250IHQ0_9BACT</name>
<dbReference type="InterPro" id="IPR029060">
    <property type="entry name" value="PIN-like_dom_sf"/>
</dbReference>
<reference evidence="3 4" key="1">
    <citation type="submission" date="2017-06" db="EMBL/GenBank/DDBJ databases">
        <authorList>
            <person name="Kim H.J."/>
            <person name="Triplett B.A."/>
        </authorList>
    </citation>
    <scope>NUCLEOTIDE SEQUENCE [LARGE SCALE GENOMIC DNA]</scope>
    <source>
        <strain evidence="3 4">DSM 14713</strain>
    </source>
</reference>
<evidence type="ECO:0000313" key="4">
    <source>
        <dbReference type="Proteomes" id="UP000217289"/>
    </source>
</evidence>
<feature type="domain" description="PIN" evidence="1">
    <location>
        <begin position="8"/>
        <end position="112"/>
    </location>
</feature>
<dbReference type="RefSeq" id="WP_218920807.1">
    <property type="nucleotide sequence ID" value="NZ_CP022163.1"/>
</dbReference>
<dbReference type="EMBL" id="CP022163">
    <property type="protein sequence ID" value="ATB30750.1"/>
    <property type="molecule type" value="Genomic_DNA"/>
</dbReference>
<sequence length="195" mass="21881">MFPAIFSVFLDANVLFPMAVRDTLLRAAEAGLVQPYWSARVLEEMRRNLVTQGRCSEQKAEKLVAIINRVFPDSTVIGYEHLEPAMKNDPGDRHVVAAALMAHAQVIVTNNLKHFRKEDLPPSMKAQSADDFLQHLFDLSPRKMLEVLRKQAADKQKPRCTLEELLDGLARSVPGFVKDVRDYLALRDAEPSGSA</sequence>
<dbReference type="KEGG" id="mbd:MEBOL_004212"/>
<dbReference type="AlphaFoldDB" id="A0A250IHQ0"/>
<dbReference type="Pfam" id="PF26343">
    <property type="entry name" value="VapC50_C"/>
    <property type="match status" value="1"/>
</dbReference>
<dbReference type="Pfam" id="PF13470">
    <property type="entry name" value="PIN_3"/>
    <property type="match status" value="1"/>
</dbReference>
<dbReference type="Proteomes" id="UP000217289">
    <property type="component" value="Chromosome"/>
</dbReference>
<gene>
    <name evidence="3" type="ORF">MEBOL_004212</name>
</gene>
<protein>
    <submittedName>
        <fullName evidence="3">PIN domain-containing protein</fullName>
    </submittedName>
</protein>
<organism evidence="3 4">
    <name type="scientific">Melittangium boletus DSM 14713</name>
    <dbReference type="NCBI Taxonomy" id="1294270"/>
    <lineage>
        <taxon>Bacteria</taxon>
        <taxon>Pseudomonadati</taxon>
        <taxon>Myxococcota</taxon>
        <taxon>Myxococcia</taxon>
        <taxon>Myxococcales</taxon>
        <taxon>Cystobacterineae</taxon>
        <taxon>Archangiaceae</taxon>
        <taxon>Melittangium</taxon>
    </lineage>
</organism>
<dbReference type="SUPFAM" id="SSF88723">
    <property type="entry name" value="PIN domain-like"/>
    <property type="match status" value="1"/>
</dbReference>